<dbReference type="AlphaFoldDB" id="A0A965ZI71"/>
<feature type="transmembrane region" description="Helical" evidence="9">
    <location>
        <begin position="281"/>
        <end position="301"/>
    </location>
</feature>
<comment type="similarity">
    <text evidence="9">Belongs to the KdpA family.</text>
</comment>
<comment type="subunit">
    <text evidence="9">The system is composed of three essential subunits: KdpA, KdpB and KdpC.</text>
</comment>
<feature type="transmembrane region" description="Helical" evidence="9">
    <location>
        <begin position="374"/>
        <end position="398"/>
    </location>
</feature>
<keyword evidence="8 9" id="KW-0472">Membrane</keyword>
<organism evidence="10 11">
    <name type="scientific">Mucilaginibacter agri</name>
    <dbReference type="NCBI Taxonomy" id="2695265"/>
    <lineage>
        <taxon>Bacteria</taxon>
        <taxon>Pseudomonadati</taxon>
        <taxon>Bacteroidota</taxon>
        <taxon>Sphingobacteriia</taxon>
        <taxon>Sphingobacteriales</taxon>
        <taxon>Sphingobacteriaceae</taxon>
        <taxon>Mucilaginibacter</taxon>
    </lineage>
</organism>
<dbReference type="HAMAP" id="MF_00275">
    <property type="entry name" value="KdpA"/>
    <property type="match status" value="1"/>
</dbReference>
<feature type="transmembrane region" description="Helical" evidence="9">
    <location>
        <begin position="418"/>
        <end position="441"/>
    </location>
</feature>
<dbReference type="PIRSF" id="PIRSF001294">
    <property type="entry name" value="K_ATPaseA"/>
    <property type="match status" value="1"/>
</dbReference>
<evidence type="ECO:0000313" key="10">
    <source>
        <dbReference type="EMBL" id="NCD70572.1"/>
    </source>
</evidence>
<feature type="transmembrane region" description="Helical" evidence="9">
    <location>
        <begin position="539"/>
        <end position="561"/>
    </location>
</feature>
<comment type="subcellular location">
    <subcellularLocation>
        <location evidence="9">Cell membrane</location>
        <topology evidence="9">Multi-pass membrane protein</topology>
    </subcellularLocation>
</comment>
<evidence type="ECO:0000256" key="5">
    <source>
        <dbReference type="ARBA" id="ARBA00022958"/>
    </source>
</evidence>
<protein>
    <recommendedName>
        <fullName evidence="9">Potassium-transporting ATPase potassium-binding subunit</fullName>
    </recommendedName>
    <alternativeName>
        <fullName evidence="9">ATP phosphohydrolase [potassium-transporting] A chain</fullName>
    </alternativeName>
    <alternativeName>
        <fullName evidence="9">Potassium-binding and translocating subunit A</fullName>
    </alternativeName>
    <alternativeName>
        <fullName evidence="9">Potassium-translocating ATPase A chain</fullName>
    </alternativeName>
</protein>
<dbReference type="Proteomes" id="UP000638732">
    <property type="component" value="Unassembled WGS sequence"/>
</dbReference>
<evidence type="ECO:0000256" key="1">
    <source>
        <dbReference type="ARBA" id="ARBA00022448"/>
    </source>
</evidence>
<reference evidence="10" key="1">
    <citation type="submission" date="2020-01" db="EMBL/GenBank/DDBJ databases">
        <authorList>
            <person name="Seo Y.L."/>
        </authorList>
    </citation>
    <scope>NUCLEOTIDE SEQUENCE</scope>
    <source>
        <strain evidence="10">R11</strain>
    </source>
</reference>
<dbReference type="EMBL" id="WWEO01000043">
    <property type="protein sequence ID" value="NCD70572.1"/>
    <property type="molecule type" value="Genomic_DNA"/>
</dbReference>
<keyword evidence="6 9" id="KW-1133">Transmembrane helix</keyword>
<dbReference type="GO" id="GO:0008556">
    <property type="term" value="F:P-type potassium transmembrane transporter activity"/>
    <property type="evidence" value="ECO:0007669"/>
    <property type="project" value="InterPro"/>
</dbReference>
<dbReference type="RefSeq" id="WP_166586541.1">
    <property type="nucleotide sequence ID" value="NZ_WWEO01000043.1"/>
</dbReference>
<dbReference type="GO" id="GO:0005886">
    <property type="term" value="C:plasma membrane"/>
    <property type="evidence" value="ECO:0007669"/>
    <property type="project" value="UniProtKB-SubCell"/>
</dbReference>
<feature type="transmembrane region" description="Helical" evidence="9">
    <location>
        <begin position="491"/>
        <end position="519"/>
    </location>
</feature>
<evidence type="ECO:0000256" key="9">
    <source>
        <dbReference type="HAMAP-Rule" id="MF_00275"/>
    </source>
</evidence>
<accession>A0A965ZI71</accession>
<dbReference type="InterPro" id="IPR004623">
    <property type="entry name" value="KdpA"/>
</dbReference>
<keyword evidence="1 9" id="KW-0813">Transport</keyword>
<feature type="transmembrane region" description="Helical" evidence="9">
    <location>
        <begin position="133"/>
        <end position="154"/>
    </location>
</feature>
<feature type="transmembrane region" description="Helical" evidence="9">
    <location>
        <begin position="6"/>
        <end position="27"/>
    </location>
</feature>
<evidence type="ECO:0000256" key="4">
    <source>
        <dbReference type="ARBA" id="ARBA00022692"/>
    </source>
</evidence>
<comment type="caution">
    <text evidence="10">The sequence shown here is derived from an EMBL/GenBank/DDBJ whole genome shotgun (WGS) entry which is preliminary data.</text>
</comment>
<dbReference type="PANTHER" id="PTHR30607:SF2">
    <property type="entry name" value="POTASSIUM-TRANSPORTING ATPASE POTASSIUM-BINDING SUBUNIT"/>
    <property type="match status" value="1"/>
</dbReference>
<evidence type="ECO:0000313" key="11">
    <source>
        <dbReference type="Proteomes" id="UP000638732"/>
    </source>
</evidence>
<keyword evidence="2 9" id="KW-1003">Cell membrane</keyword>
<dbReference type="GO" id="GO:0030955">
    <property type="term" value="F:potassium ion binding"/>
    <property type="evidence" value="ECO:0007669"/>
    <property type="project" value="UniProtKB-UniRule"/>
</dbReference>
<reference evidence="10" key="2">
    <citation type="submission" date="2020-10" db="EMBL/GenBank/DDBJ databases">
        <title>Mucilaginibacter sp. nov., isolated from soil.</title>
        <authorList>
            <person name="Jeon C.O."/>
        </authorList>
    </citation>
    <scope>NUCLEOTIDE SEQUENCE</scope>
    <source>
        <strain evidence="10">R11</strain>
    </source>
</reference>
<feature type="transmembrane region" description="Helical" evidence="9">
    <location>
        <begin position="64"/>
        <end position="85"/>
    </location>
</feature>
<evidence type="ECO:0000256" key="3">
    <source>
        <dbReference type="ARBA" id="ARBA00022538"/>
    </source>
</evidence>
<evidence type="ECO:0000256" key="2">
    <source>
        <dbReference type="ARBA" id="ARBA00022475"/>
    </source>
</evidence>
<gene>
    <name evidence="9 10" type="primary">kdpA</name>
    <name evidence="10" type="ORF">GSY63_14485</name>
</gene>
<dbReference type="NCBIfam" id="TIGR00680">
    <property type="entry name" value="kdpA"/>
    <property type="match status" value="1"/>
</dbReference>
<keyword evidence="11" id="KW-1185">Reference proteome</keyword>
<name>A0A965ZI71_9SPHI</name>
<feature type="transmembrane region" description="Helical" evidence="9">
    <location>
        <begin position="175"/>
        <end position="193"/>
    </location>
</feature>
<sequence length="571" mass="62168">MNTELLGIIASFVITLVIAIPLGKYLAKMYAGEKIWTDFLKPIETGIFKLSGINPKEPMNWKQFLKAMMTINVLWLVYGFFVLIFQDKLPLNPDGNPGQSADLAFNTIISFVVNCNLQHYSGETGATYLTQHFIFMFLHFTSCATGMACAVAVFKAFRDKTTTDLGNFWEFFVKSITRVLLPLSVIIATILAFNGTPSSYAGKDKFISLQGDTVNVSRGPAAAMIAIKHLGTNGGGWFGANSAHPLENPNYLTNMTEIAAQFIIPVAMILAFGYYIRRKKLAWVIFGFMMLGVLMLMLPTISSELGGNPLIAKMGISQTTGAMEGKEVRFGPAATAYWSTLTTVTSTGSVNGMHDSTMALTGMWQLLAMMINGFFGGCGVGILNYFIYLIIAVFISGLMVGRTPEFLGHKVEAREVKIAALITLLSPFLILVGTAISSYVFTNHLGGNWAVKPSSWLNNPGYHGFSEMLYEYTSSNANNGSGFEGLGDGNIFWNFTTGIVLIMGRFLPIIGPVAIAGLLAQKKYIPESAGTLKIDTKTFGLMTFAVILVLNALSYFPALALGPLAEYFSMK</sequence>
<evidence type="ECO:0000256" key="8">
    <source>
        <dbReference type="ARBA" id="ARBA00023136"/>
    </source>
</evidence>
<keyword evidence="4 9" id="KW-0812">Transmembrane</keyword>
<dbReference type="Pfam" id="PF03814">
    <property type="entry name" value="KdpA"/>
    <property type="match status" value="1"/>
</dbReference>
<dbReference type="PANTHER" id="PTHR30607">
    <property type="entry name" value="POTASSIUM-TRANSPORTING ATPASE A CHAIN"/>
    <property type="match status" value="1"/>
</dbReference>
<keyword evidence="3 9" id="KW-0633">Potassium transport</keyword>
<feature type="transmembrane region" description="Helical" evidence="9">
    <location>
        <begin position="258"/>
        <end position="276"/>
    </location>
</feature>
<evidence type="ECO:0000256" key="7">
    <source>
        <dbReference type="ARBA" id="ARBA00023065"/>
    </source>
</evidence>
<evidence type="ECO:0000256" key="6">
    <source>
        <dbReference type="ARBA" id="ARBA00022989"/>
    </source>
</evidence>
<proteinExistence type="inferred from homology"/>
<keyword evidence="5 9" id="KW-0630">Potassium</keyword>
<comment type="function">
    <text evidence="9">Part of the high-affinity ATP-driven potassium transport (or Kdp) system, which catalyzes the hydrolysis of ATP coupled with the electrogenic transport of potassium into the cytoplasm. This subunit binds the extracellular potassium ions and delivers the ions to the membrane domain of KdpB through an intramembrane tunnel.</text>
</comment>
<keyword evidence="7 9" id="KW-0406">Ion transport</keyword>